<dbReference type="Proteomes" id="UP001060085">
    <property type="component" value="Linkage Group LG03"/>
</dbReference>
<reference evidence="2" key="1">
    <citation type="journal article" date="2023" name="Nat. Plants">
        <title>Single-cell RNA sequencing provides a high-resolution roadmap for understanding the multicellular compartmentation of specialized metabolism.</title>
        <authorList>
            <person name="Sun S."/>
            <person name="Shen X."/>
            <person name="Li Y."/>
            <person name="Li Y."/>
            <person name="Wang S."/>
            <person name="Li R."/>
            <person name="Zhang H."/>
            <person name="Shen G."/>
            <person name="Guo B."/>
            <person name="Wei J."/>
            <person name="Xu J."/>
            <person name="St-Pierre B."/>
            <person name="Chen S."/>
            <person name="Sun C."/>
        </authorList>
    </citation>
    <scope>NUCLEOTIDE SEQUENCE [LARGE SCALE GENOMIC DNA]</scope>
</reference>
<evidence type="ECO:0000313" key="2">
    <source>
        <dbReference type="Proteomes" id="UP001060085"/>
    </source>
</evidence>
<gene>
    <name evidence="1" type="ORF">M9H77_13373</name>
</gene>
<keyword evidence="2" id="KW-1185">Reference proteome</keyword>
<accession>A0ACC0BJY4</accession>
<name>A0ACC0BJY4_CATRO</name>
<sequence length="149" mass="16456">MNSQHGSERNWFTKSLILKLLTIVLFFSATAIKALRSDGDENAEQIYLDSGGLISRLLAQKIPENYSCNKFPRVCRMKGSPGPDCCKKKCVNVKRDGLNCGMCGRKCRYNEICCKSKCVNVGFDRKNCGGCGIKCKKGDLCAFGICSYA</sequence>
<dbReference type="EMBL" id="CM044703">
    <property type="protein sequence ID" value="KAI5673009.1"/>
    <property type="molecule type" value="Genomic_DNA"/>
</dbReference>
<organism evidence="1 2">
    <name type="scientific">Catharanthus roseus</name>
    <name type="common">Madagascar periwinkle</name>
    <name type="synonym">Vinca rosea</name>
    <dbReference type="NCBI Taxonomy" id="4058"/>
    <lineage>
        <taxon>Eukaryota</taxon>
        <taxon>Viridiplantae</taxon>
        <taxon>Streptophyta</taxon>
        <taxon>Embryophyta</taxon>
        <taxon>Tracheophyta</taxon>
        <taxon>Spermatophyta</taxon>
        <taxon>Magnoliopsida</taxon>
        <taxon>eudicotyledons</taxon>
        <taxon>Gunneridae</taxon>
        <taxon>Pentapetalae</taxon>
        <taxon>asterids</taxon>
        <taxon>lamiids</taxon>
        <taxon>Gentianales</taxon>
        <taxon>Apocynaceae</taxon>
        <taxon>Rauvolfioideae</taxon>
        <taxon>Vinceae</taxon>
        <taxon>Catharanthinae</taxon>
        <taxon>Catharanthus</taxon>
    </lineage>
</organism>
<evidence type="ECO:0000313" key="1">
    <source>
        <dbReference type="EMBL" id="KAI5673009.1"/>
    </source>
</evidence>
<comment type="caution">
    <text evidence="1">The sequence shown here is derived from an EMBL/GenBank/DDBJ whole genome shotgun (WGS) entry which is preliminary data.</text>
</comment>
<proteinExistence type="predicted"/>
<protein>
    <submittedName>
        <fullName evidence="1">Uncharacterized protein</fullName>
    </submittedName>
</protein>